<name>A0A7C8YNH0_OPUST</name>
<evidence type="ECO:0000313" key="6">
    <source>
        <dbReference type="EMBL" id="MBA4622375.1"/>
    </source>
</evidence>
<evidence type="ECO:0000259" key="5">
    <source>
        <dbReference type="PROSITE" id="PS50222"/>
    </source>
</evidence>
<dbReference type="PROSITE" id="PS50222">
    <property type="entry name" value="EF_HAND_2"/>
    <property type="match status" value="4"/>
</dbReference>
<dbReference type="AlphaFoldDB" id="A0A7C8YNH0"/>
<dbReference type="Gene3D" id="1.10.238.10">
    <property type="entry name" value="EF-hand"/>
    <property type="match status" value="2"/>
</dbReference>
<dbReference type="InterPro" id="IPR018247">
    <property type="entry name" value="EF_Hand_1_Ca_BS"/>
</dbReference>
<feature type="domain" description="EF-hand" evidence="5">
    <location>
        <begin position="186"/>
        <end position="221"/>
    </location>
</feature>
<dbReference type="InterPro" id="IPR011992">
    <property type="entry name" value="EF-hand-dom_pair"/>
</dbReference>
<dbReference type="InterPro" id="IPR002048">
    <property type="entry name" value="EF_hand_dom"/>
</dbReference>
<dbReference type="PANTHER" id="PTHR10891">
    <property type="entry name" value="EF-HAND CALCIUM-BINDING DOMAIN CONTAINING PROTEIN"/>
    <property type="match status" value="1"/>
</dbReference>
<evidence type="ECO:0000256" key="3">
    <source>
        <dbReference type="ARBA" id="ARBA00022737"/>
    </source>
</evidence>
<feature type="domain" description="EF-hand" evidence="5">
    <location>
        <begin position="89"/>
        <end position="124"/>
    </location>
</feature>
<dbReference type="FunFam" id="1.10.238.10:FF:000089">
    <property type="entry name" value="calmodulin-like protein 3"/>
    <property type="match status" value="1"/>
</dbReference>
<keyword evidence="3" id="KW-0677">Repeat</keyword>
<feature type="domain" description="EF-hand" evidence="5">
    <location>
        <begin position="149"/>
        <end position="184"/>
    </location>
</feature>
<dbReference type="EC" id="1.3.1.74" evidence="6"/>
<dbReference type="EMBL" id="GISG01038458">
    <property type="protein sequence ID" value="MBA4622375.1"/>
    <property type="molecule type" value="Transcribed_RNA"/>
</dbReference>
<organism evidence="6">
    <name type="scientific">Opuntia streptacantha</name>
    <name type="common">Prickly pear cactus</name>
    <name type="synonym">Opuntia cardona</name>
    <dbReference type="NCBI Taxonomy" id="393608"/>
    <lineage>
        <taxon>Eukaryota</taxon>
        <taxon>Viridiplantae</taxon>
        <taxon>Streptophyta</taxon>
        <taxon>Embryophyta</taxon>
        <taxon>Tracheophyta</taxon>
        <taxon>Spermatophyta</taxon>
        <taxon>Magnoliopsida</taxon>
        <taxon>eudicotyledons</taxon>
        <taxon>Gunneridae</taxon>
        <taxon>Pentapetalae</taxon>
        <taxon>Caryophyllales</taxon>
        <taxon>Cactineae</taxon>
        <taxon>Cactaceae</taxon>
        <taxon>Opuntioideae</taxon>
        <taxon>Opuntia</taxon>
    </lineage>
</organism>
<dbReference type="CDD" id="cd00051">
    <property type="entry name" value="EFh"/>
    <property type="match status" value="2"/>
</dbReference>
<protein>
    <submittedName>
        <fullName evidence="6">2-alkenal reductase (NAD(P)(+))</fullName>
        <ecNumber evidence="6">1.3.1.74</ecNumber>
    </submittedName>
</protein>
<keyword evidence="2" id="KW-0479">Metal-binding</keyword>
<evidence type="ECO:0000256" key="1">
    <source>
        <dbReference type="ARBA" id="ARBA00003291"/>
    </source>
</evidence>
<dbReference type="SMART" id="SM00054">
    <property type="entry name" value="EFh"/>
    <property type="match status" value="4"/>
</dbReference>
<evidence type="ECO:0000256" key="2">
    <source>
        <dbReference type="ARBA" id="ARBA00022723"/>
    </source>
</evidence>
<comment type="function">
    <text evidence="1">Potential calcium sensor.</text>
</comment>
<dbReference type="Pfam" id="PF13499">
    <property type="entry name" value="EF-hand_7"/>
    <property type="match status" value="2"/>
</dbReference>
<reference evidence="6" key="2">
    <citation type="submission" date="2020-07" db="EMBL/GenBank/DDBJ databases">
        <authorList>
            <person name="Vera ALvarez R."/>
            <person name="Arias-Moreno D.M."/>
            <person name="Jimenez-Jacinto V."/>
            <person name="Jimenez-Bremont J.F."/>
            <person name="Swaminathan K."/>
            <person name="Moose S.P."/>
            <person name="Guerrero-Gonzalez M.L."/>
            <person name="Marino-Ramirez L."/>
            <person name="Landsman D."/>
            <person name="Rodriguez-Kessler M."/>
            <person name="Delgado-Sanchez P."/>
        </authorList>
    </citation>
    <scope>NUCLEOTIDE SEQUENCE</scope>
    <source>
        <tissue evidence="6">Cladode</tissue>
    </source>
</reference>
<feature type="domain" description="EF-hand" evidence="5">
    <location>
        <begin position="51"/>
        <end position="86"/>
    </location>
</feature>
<dbReference type="GO" id="GO:0005509">
    <property type="term" value="F:calcium ion binding"/>
    <property type="evidence" value="ECO:0007669"/>
    <property type="project" value="InterPro"/>
</dbReference>
<reference evidence="6" key="1">
    <citation type="journal article" date="2013" name="J. Plant Res.">
        <title>Effect of fungi and light on seed germination of three Opuntia species from semiarid lands of central Mexico.</title>
        <authorList>
            <person name="Delgado-Sanchez P."/>
            <person name="Jimenez-Bremont J.F."/>
            <person name="Guerrero-Gonzalez Mde L."/>
            <person name="Flores J."/>
        </authorList>
    </citation>
    <scope>NUCLEOTIDE SEQUENCE</scope>
    <source>
        <tissue evidence="6">Cladode</tissue>
    </source>
</reference>
<dbReference type="GO" id="GO:0005737">
    <property type="term" value="C:cytoplasm"/>
    <property type="evidence" value="ECO:0007669"/>
    <property type="project" value="UniProtKB-ARBA"/>
</dbReference>
<dbReference type="InterPro" id="IPR039647">
    <property type="entry name" value="EF_hand_pair_protein_CML-like"/>
</dbReference>
<accession>A0A7C8YNH0</accession>
<keyword evidence="4" id="KW-0106">Calcium</keyword>
<keyword evidence="6" id="KW-0560">Oxidoreductase</keyword>
<sequence>MLNPLRKCLISLPKLAKTLVNQPKKVIMGCKRSKPKRFFLGFDGLKFGGLELSNQLELVFKFIDANGDGKISPLELSEFLVCLGHDKSKVKEEVQGMLKHMDSNGDGFIDLDEYMGAVMMDGNHDDHGHGHSDDDHHNHIHHHDLMCDGLEDDLMDAFLVFDCDKNGLISAKELQHVLKRLGFVNCSLKDCNYMIKGVDKDGDGYVNFDEFRQMMMGYVNVI</sequence>
<dbReference type="GO" id="GO:0032440">
    <property type="term" value="F:2-alkenal reductase [NAD(P)H] activity"/>
    <property type="evidence" value="ECO:0007669"/>
    <property type="project" value="UniProtKB-EC"/>
</dbReference>
<evidence type="ECO:0000256" key="4">
    <source>
        <dbReference type="ARBA" id="ARBA00022837"/>
    </source>
</evidence>
<proteinExistence type="predicted"/>
<dbReference type="SUPFAM" id="SSF47473">
    <property type="entry name" value="EF-hand"/>
    <property type="match status" value="1"/>
</dbReference>
<dbReference type="PROSITE" id="PS00018">
    <property type="entry name" value="EF_HAND_1"/>
    <property type="match status" value="4"/>
</dbReference>